<dbReference type="Proteomes" id="UP001607302">
    <property type="component" value="Unassembled WGS sequence"/>
</dbReference>
<name>A0ABD1ZTI4_VESSQ</name>
<evidence type="ECO:0000313" key="2">
    <source>
        <dbReference type="EMBL" id="KAL2711668.1"/>
    </source>
</evidence>
<feature type="region of interest" description="Disordered" evidence="1">
    <location>
        <begin position="222"/>
        <end position="247"/>
    </location>
</feature>
<dbReference type="AlphaFoldDB" id="A0ABD1ZTI4"/>
<keyword evidence="3" id="KW-1185">Reference proteome</keyword>
<dbReference type="EMBL" id="JAUDFV010000173">
    <property type="protein sequence ID" value="KAL2711668.1"/>
    <property type="molecule type" value="Genomic_DNA"/>
</dbReference>
<evidence type="ECO:0000313" key="3">
    <source>
        <dbReference type="Proteomes" id="UP001607302"/>
    </source>
</evidence>
<feature type="compositionally biased region" description="Basic and acidic residues" evidence="1">
    <location>
        <begin position="41"/>
        <end position="72"/>
    </location>
</feature>
<comment type="caution">
    <text evidence="2">The sequence shown here is derived from an EMBL/GenBank/DDBJ whole genome shotgun (WGS) entry which is preliminary data.</text>
</comment>
<protein>
    <submittedName>
        <fullName evidence="2">Uncharacterized protein</fullName>
    </submittedName>
</protein>
<proteinExistence type="predicted"/>
<reference evidence="2 3" key="1">
    <citation type="journal article" date="2024" name="Ann. Entomol. Soc. Am.">
        <title>Genomic analyses of the southern and eastern yellowjacket wasps (Hymenoptera: Vespidae) reveal evolutionary signatures of social life.</title>
        <authorList>
            <person name="Catto M.A."/>
            <person name="Caine P.B."/>
            <person name="Orr S.E."/>
            <person name="Hunt B.G."/>
            <person name="Goodisman M.A.D."/>
        </authorList>
    </citation>
    <scope>NUCLEOTIDE SEQUENCE [LARGE SCALE GENOMIC DNA]</scope>
    <source>
        <strain evidence="2">233</strain>
        <tissue evidence="2">Head and thorax</tissue>
    </source>
</reference>
<feature type="region of interest" description="Disordered" evidence="1">
    <location>
        <begin position="1"/>
        <end position="82"/>
    </location>
</feature>
<accession>A0ABD1ZTI4</accession>
<gene>
    <name evidence="2" type="ORF">V1478_018689</name>
</gene>
<organism evidence="2 3">
    <name type="scientific">Vespula squamosa</name>
    <name type="common">Southern yellow jacket</name>
    <name type="synonym">Wasp</name>
    <dbReference type="NCBI Taxonomy" id="30214"/>
    <lineage>
        <taxon>Eukaryota</taxon>
        <taxon>Metazoa</taxon>
        <taxon>Ecdysozoa</taxon>
        <taxon>Arthropoda</taxon>
        <taxon>Hexapoda</taxon>
        <taxon>Insecta</taxon>
        <taxon>Pterygota</taxon>
        <taxon>Neoptera</taxon>
        <taxon>Endopterygota</taxon>
        <taxon>Hymenoptera</taxon>
        <taxon>Apocrita</taxon>
        <taxon>Aculeata</taxon>
        <taxon>Vespoidea</taxon>
        <taxon>Vespidae</taxon>
        <taxon>Vespinae</taxon>
        <taxon>Vespula</taxon>
    </lineage>
</organism>
<feature type="compositionally biased region" description="Polar residues" evidence="1">
    <location>
        <begin position="24"/>
        <end position="35"/>
    </location>
</feature>
<sequence>MARARVSRIVTSSTVPTGVPFTAVSLNESSPPGQSQRKRIQRDTEKGERGSRESKGEREREKEGENRRDRDPNNPSRSHRAELCEPSARADLLFLKRLSRFSFHDSQLFRELFAALLRAAACYSSSITTTTITITNTTTNTTTNSTNNSSIHATACIENRIDNSRAFFLRFARAAPAEGRYRFAKFSYSERSFNFFLQSSLNSGKLIESTNLGRNSFLFITSTRQQQQQQQQPSSPPPSSSSTVHHAPLQELPDGHMVDRSILVPDQPYSDFIVLYIRKRKVEVEERSSNLVAFQSRGKN</sequence>
<evidence type="ECO:0000256" key="1">
    <source>
        <dbReference type="SAM" id="MobiDB-lite"/>
    </source>
</evidence>